<keyword evidence="1" id="KW-0812">Transmembrane</keyword>
<feature type="transmembrane region" description="Helical" evidence="1">
    <location>
        <begin position="106"/>
        <end position="132"/>
    </location>
</feature>
<dbReference type="RefSeq" id="WP_073151247.1">
    <property type="nucleotide sequence ID" value="NZ_FQVL01000001.1"/>
</dbReference>
<evidence type="ECO:0000256" key="1">
    <source>
        <dbReference type="SAM" id="Phobius"/>
    </source>
</evidence>
<feature type="transmembrane region" description="Helical" evidence="1">
    <location>
        <begin position="12"/>
        <end position="35"/>
    </location>
</feature>
<feature type="transmembrane region" description="Helical" evidence="1">
    <location>
        <begin position="78"/>
        <end position="100"/>
    </location>
</feature>
<gene>
    <name evidence="2" type="ORF">SAMN05444392_101434</name>
</gene>
<accession>A0A1M4TEN0</accession>
<name>A0A1M4TEN0_9BACL</name>
<sequence length="153" mass="18286">MYKQYMKFSKEFYFMLSIMIMMKMWFFPLMIYLWFPTDDLSSTLLESIDIMTGLFSLLFYIGFGSLTKYQYQFNTLEAIALFVLLHLIILCMVPFVHVWSHLLSDAFILYSPSIIGGIWELIGMYFCCFLFGRKLEVKEAQQKLQHQKQRLRA</sequence>
<keyword evidence="1" id="KW-0472">Membrane</keyword>
<dbReference type="OrthoDB" id="2989731at2"/>
<dbReference type="Proteomes" id="UP000184476">
    <property type="component" value="Unassembled WGS sequence"/>
</dbReference>
<keyword evidence="3" id="KW-1185">Reference proteome</keyword>
<evidence type="ECO:0000313" key="2">
    <source>
        <dbReference type="EMBL" id="SHE42903.1"/>
    </source>
</evidence>
<reference evidence="2 3" key="1">
    <citation type="submission" date="2016-11" db="EMBL/GenBank/DDBJ databases">
        <authorList>
            <person name="Jaros S."/>
            <person name="Januszkiewicz K."/>
            <person name="Wedrychowicz H."/>
        </authorList>
    </citation>
    <scope>NUCLEOTIDE SEQUENCE [LARGE SCALE GENOMIC DNA]</scope>
    <source>
        <strain evidence="2 3">DSM 44666</strain>
    </source>
</reference>
<feature type="transmembrane region" description="Helical" evidence="1">
    <location>
        <begin position="47"/>
        <end position="66"/>
    </location>
</feature>
<evidence type="ECO:0000313" key="3">
    <source>
        <dbReference type="Proteomes" id="UP000184476"/>
    </source>
</evidence>
<proteinExistence type="predicted"/>
<keyword evidence="1" id="KW-1133">Transmembrane helix</keyword>
<organism evidence="2 3">
    <name type="scientific">Seinonella peptonophila</name>
    <dbReference type="NCBI Taxonomy" id="112248"/>
    <lineage>
        <taxon>Bacteria</taxon>
        <taxon>Bacillati</taxon>
        <taxon>Bacillota</taxon>
        <taxon>Bacilli</taxon>
        <taxon>Bacillales</taxon>
        <taxon>Thermoactinomycetaceae</taxon>
        <taxon>Seinonella</taxon>
    </lineage>
</organism>
<dbReference type="AlphaFoldDB" id="A0A1M4TEN0"/>
<protein>
    <submittedName>
        <fullName evidence="2">Uncharacterized protein</fullName>
    </submittedName>
</protein>
<dbReference type="STRING" id="112248.SAMN05444392_101434"/>
<dbReference type="EMBL" id="FQVL01000001">
    <property type="protein sequence ID" value="SHE42903.1"/>
    <property type="molecule type" value="Genomic_DNA"/>
</dbReference>